<comment type="subcellular location">
    <subcellularLocation>
        <location evidence="1 5">Golgi apparatus membrane</location>
        <topology evidence="1 5">Single-pass type II membrane protein</topology>
    </subcellularLocation>
</comment>
<sequence length="301" mass="34588">MVGIKESKAPILTFLDSHIEASKGWLEPLLHSIKNNPQLITSPVIDSINDTTFYYTFIYKDLYGLMNWKLDFEWRELSEQEIAKKENIWAPHKNPIMAGGLFSIRKDWFETLGFYDEGMSRFPLAHELVMSSETHSPYRVTPDDINKNGIRVAKVWMDEFQYLFYERLGAFNKKGEERLISYGDVSKRQELRDKLGCNSFKWFLDNIGKSELPYHSLIGSGEIKNPSTGGIQGSTVIVAHCQMSGTWNYDPNKKILRHSSGRCLTAGSGVATVDKCNPSDPNQQWEFTRYNKLGLDYENLF</sequence>
<reference evidence="8" key="1">
    <citation type="submission" date="2021-02" db="EMBL/GenBank/DDBJ databases">
        <authorList>
            <person name="Bekaert M."/>
        </authorList>
    </citation>
    <scope>NUCLEOTIDE SEQUENCE</scope>
    <source>
        <strain evidence="8">IoA-00</strain>
    </source>
</reference>
<dbReference type="InterPro" id="IPR000772">
    <property type="entry name" value="Ricin_B_lectin"/>
</dbReference>
<dbReference type="Gene3D" id="1.10.8.460">
    <property type="entry name" value="ppGaNTase-T1 linker domain-like"/>
    <property type="match status" value="1"/>
</dbReference>
<dbReference type="PANTHER" id="PTHR11675:SF126">
    <property type="entry name" value="RICIN B LECTIN DOMAIN-CONTAINING PROTEIN"/>
    <property type="match status" value="1"/>
</dbReference>
<dbReference type="InterPro" id="IPR035992">
    <property type="entry name" value="Ricin_B-like_lectins"/>
</dbReference>
<name>A0A7R8H5L6_LEPSM</name>
<dbReference type="GO" id="GO:0006493">
    <property type="term" value="P:protein O-linked glycosylation"/>
    <property type="evidence" value="ECO:0007669"/>
    <property type="project" value="TreeGrafter"/>
</dbReference>
<keyword evidence="9" id="KW-1185">Reference proteome</keyword>
<dbReference type="UniPathway" id="UPA00378"/>
<keyword evidence="3 5" id="KW-0333">Golgi apparatus</keyword>
<keyword evidence="5 8" id="KW-0808">Transferase</keyword>
<comment type="similarity">
    <text evidence="5">Belongs to the glycosyltransferase 2 family. GalNAc-T subfamily.</text>
</comment>
<dbReference type="GO" id="GO:0000139">
    <property type="term" value="C:Golgi membrane"/>
    <property type="evidence" value="ECO:0007669"/>
    <property type="project" value="UniProtKB-SubCell"/>
</dbReference>
<keyword evidence="5" id="KW-0464">Manganese</keyword>
<dbReference type="PANTHER" id="PTHR11675">
    <property type="entry name" value="N-ACETYLGALACTOSAMINYLTRANSFERASE"/>
    <property type="match status" value="1"/>
</dbReference>
<evidence type="ECO:0000313" key="9">
    <source>
        <dbReference type="Proteomes" id="UP000675881"/>
    </source>
</evidence>
<dbReference type="Proteomes" id="UP000675881">
    <property type="component" value="Chromosome 3"/>
</dbReference>
<dbReference type="SUPFAM" id="SSF50370">
    <property type="entry name" value="Ricin B-like lectins"/>
    <property type="match status" value="1"/>
</dbReference>
<dbReference type="PROSITE" id="PS50231">
    <property type="entry name" value="RICIN_B_LECTIN"/>
    <property type="match status" value="1"/>
</dbReference>
<dbReference type="Pfam" id="PF00652">
    <property type="entry name" value="Ricin_B_lectin"/>
    <property type="match status" value="1"/>
</dbReference>
<feature type="domain" description="Glycosyltransferase 2-like" evidence="6">
    <location>
        <begin position="3"/>
        <end position="111"/>
    </location>
</feature>
<evidence type="ECO:0000256" key="3">
    <source>
        <dbReference type="ARBA" id="ARBA00023034"/>
    </source>
</evidence>
<evidence type="ECO:0000256" key="5">
    <source>
        <dbReference type="RuleBase" id="RU361242"/>
    </source>
</evidence>
<keyword evidence="4 5" id="KW-1015">Disulfide bond</keyword>
<dbReference type="InterPro" id="IPR029044">
    <property type="entry name" value="Nucleotide-diphossugar_trans"/>
</dbReference>
<accession>A0A7R8H5L6</accession>
<dbReference type="EMBL" id="HG994582">
    <property type="protein sequence ID" value="CAF2885709.1"/>
    <property type="molecule type" value="Genomic_DNA"/>
</dbReference>
<evidence type="ECO:0000259" key="7">
    <source>
        <dbReference type="Pfam" id="PF00652"/>
    </source>
</evidence>
<feature type="domain" description="Ricin B lectin" evidence="7">
    <location>
        <begin position="232"/>
        <end position="291"/>
    </location>
</feature>
<evidence type="ECO:0000256" key="2">
    <source>
        <dbReference type="ARBA" id="ARBA00022734"/>
    </source>
</evidence>
<comment type="cofactor">
    <cofactor evidence="5">
        <name>Mn(2+)</name>
        <dbReference type="ChEBI" id="CHEBI:29035"/>
    </cofactor>
</comment>
<organism evidence="8 9">
    <name type="scientific">Lepeophtheirus salmonis</name>
    <name type="common">Salmon louse</name>
    <name type="synonym">Caligus salmonis</name>
    <dbReference type="NCBI Taxonomy" id="72036"/>
    <lineage>
        <taxon>Eukaryota</taxon>
        <taxon>Metazoa</taxon>
        <taxon>Ecdysozoa</taxon>
        <taxon>Arthropoda</taxon>
        <taxon>Crustacea</taxon>
        <taxon>Multicrustacea</taxon>
        <taxon>Hexanauplia</taxon>
        <taxon>Copepoda</taxon>
        <taxon>Siphonostomatoida</taxon>
        <taxon>Caligidae</taxon>
        <taxon>Lepeophtheirus</taxon>
    </lineage>
</organism>
<dbReference type="SUPFAM" id="SSF53448">
    <property type="entry name" value="Nucleotide-diphospho-sugar transferases"/>
    <property type="match status" value="1"/>
</dbReference>
<dbReference type="GO" id="GO:0004653">
    <property type="term" value="F:polypeptide N-acetylgalactosaminyltransferase activity"/>
    <property type="evidence" value="ECO:0007669"/>
    <property type="project" value="TreeGrafter"/>
</dbReference>
<evidence type="ECO:0000259" key="6">
    <source>
        <dbReference type="Pfam" id="PF00535"/>
    </source>
</evidence>
<dbReference type="Gene3D" id="3.90.550.10">
    <property type="entry name" value="Spore Coat Polysaccharide Biosynthesis Protein SpsA, Chain A"/>
    <property type="match status" value="1"/>
</dbReference>
<gene>
    <name evidence="8" type="ORF">LSAA_7215</name>
</gene>
<comment type="pathway">
    <text evidence="5">Protein modification; protein glycosylation.</text>
</comment>
<dbReference type="AlphaFoldDB" id="A0A7R8H5L6"/>
<dbReference type="EC" id="2.4.1.-" evidence="5"/>
<evidence type="ECO:0000256" key="4">
    <source>
        <dbReference type="ARBA" id="ARBA00023157"/>
    </source>
</evidence>
<dbReference type="Gene3D" id="2.80.10.50">
    <property type="match status" value="1"/>
</dbReference>
<evidence type="ECO:0000256" key="1">
    <source>
        <dbReference type="ARBA" id="ARBA00004323"/>
    </source>
</evidence>
<dbReference type="Pfam" id="PF00535">
    <property type="entry name" value="Glycos_transf_2"/>
    <property type="match status" value="1"/>
</dbReference>
<evidence type="ECO:0000313" key="8">
    <source>
        <dbReference type="EMBL" id="CAF2885709.1"/>
    </source>
</evidence>
<keyword evidence="2 5" id="KW-0430">Lectin</keyword>
<keyword evidence="5 8" id="KW-0328">Glycosyltransferase</keyword>
<protein>
    <recommendedName>
        <fullName evidence="5">Polypeptide N-acetylgalactosaminyltransferase</fullName>
        <ecNumber evidence="5">2.4.1.-</ecNumber>
    </recommendedName>
    <alternativeName>
        <fullName evidence="5">Protein-UDP acetylgalactosaminyltransferase</fullName>
    </alternativeName>
</protein>
<dbReference type="OrthoDB" id="6375375at2759"/>
<dbReference type="InterPro" id="IPR001173">
    <property type="entry name" value="Glyco_trans_2-like"/>
</dbReference>
<proteinExistence type="inferred from homology"/>
<dbReference type="GO" id="GO:0030246">
    <property type="term" value="F:carbohydrate binding"/>
    <property type="evidence" value="ECO:0007669"/>
    <property type="project" value="UniProtKB-KW"/>
</dbReference>